<keyword evidence="2" id="KW-1185">Reference proteome</keyword>
<protein>
    <submittedName>
        <fullName evidence="1">Uncharacterized protein</fullName>
    </submittedName>
</protein>
<comment type="caution">
    <text evidence="1">The sequence shown here is derived from an EMBL/GenBank/DDBJ whole genome shotgun (WGS) entry which is preliminary data.</text>
</comment>
<proteinExistence type="predicted"/>
<sequence>MAKYKEQQETFGDRNSYSKKDKVATFMRMEDDHMKNEQLKPSYNVQIGTENQFIVSYIAFINTLQTHVVLYHMEKLATNAENNNCRCGIW</sequence>
<dbReference type="EMBL" id="JAOUSE010000005">
    <property type="protein sequence ID" value="MCU9593446.1"/>
    <property type="molecule type" value="Genomic_DNA"/>
</dbReference>
<accession>A0ABT2WET1</accession>
<evidence type="ECO:0000313" key="2">
    <source>
        <dbReference type="Proteomes" id="UP001208656"/>
    </source>
</evidence>
<evidence type="ECO:0000313" key="1">
    <source>
        <dbReference type="EMBL" id="MCU9593446.1"/>
    </source>
</evidence>
<organism evidence="1 2">
    <name type="scientific">Pallidibacillus thermolactis</name>
    <dbReference type="NCBI Taxonomy" id="251051"/>
    <lineage>
        <taxon>Bacteria</taxon>
        <taxon>Bacillati</taxon>
        <taxon>Bacillota</taxon>
        <taxon>Bacilli</taxon>
        <taxon>Bacillales</taxon>
        <taxon>Bacillaceae</taxon>
        <taxon>Pallidibacillus</taxon>
    </lineage>
</organism>
<gene>
    <name evidence="1" type="ORF">OEV82_03115</name>
</gene>
<name>A0ABT2WET1_9BACI</name>
<dbReference type="RefSeq" id="WP_263060985.1">
    <property type="nucleotide sequence ID" value="NZ_JAOUSE010000005.1"/>
</dbReference>
<dbReference type="Proteomes" id="UP001208656">
    <property type="component" value="Unassembled WGS sequence"/>
</dbReference>
<reference evidence="1 2" key="1">
    <citation type="submission" date="2022-10" db="EMBL/GenBank/DDBJ databases">
        <title>Description of Fervidibacillus gen. nov. in the family Fervidibacillaceae fam. nov. with two species, Fervidibacillus albus sp. nov., and Fervidibacillus halotolerans sp. nov., isolated from tidal flat sediments.</title>
        <authorList>
            <person name="Kwon K.K."/>
            <person name="Yang S.-H."/>
        </authorList>
    </citation>
    <scope>NUCLEOTIDE SEQUENCE [LARGE SCALE GENOMIC DNA]</scope>
    <source>
        <strain evidence="1 2">DSM 23332</strain>
    </source>
</reference>